<dbReference type="SMART" id="SM00387">
    <property type="entry name" value="HATPase_c"/>
    <property type="match status" value="1"/>
</dbReference>
<dbReference type="PANTHER" id="PTHR43711">
    <property type="entry name" value="TWO-COMPONENT HISTIDINE KINASE"/>
    <property type="match status" value="1"/>
</dbReference>
<dbReference type="PROSITE" id="PS50109">
    <property type="entry name" value="HIS_KIN"/>
    <property type="match status" value="1"/>
</dbReference>
<dbReference type="Gene3D" id="3.30.565.10">
    <property type="entry name" value="Histidine kinase-like ATPase, C-terminal domain"/>
    <property type="match status" value="1"/>
</dbReference>
<sequence length="351" mass="38102">MSRIGLLLPAGRNRQIIEDALTHNNFDIEVVPATEISTASVDVLLAEPRSLLEALTAAARAGFEAGYADAARAQRPPIMLLTRAGDRPALPPTVVDAVDEIVTVPAPQRELLDGITRLASRRQQVHEERRLMREHVAYISHELRTPLQSVLAYAEMLHDESLDPDQDELLGSLIRGGQRMLDLVNKLLDDGRAEAGHRPDCTAVVDLAETVQAALVVVRPLADQRRLTVTARVAADPPPSVRADPAHLHQILINLLSNAVKYNRENGAITVDLRSEPDHVELDVTDTGAGISADELEQIFEPYRRLPGSTASGTGLGLPYARLLAQRMQGTITVSSRPGTGSTFTLTLPRA</sequence>
<comment type="caution">
    <text evidence="9">The sequence shown here is derived from an EMBL/GenBank/DDBJ whole genome shotgun (WGS) entry which is preliminary data.</text>
</comment>
<name>A0ABQ3XI02_9ACTN</name>
<dbReference type="PANTHER" id="PTHR43711:SF26">
    <property type="entry name" value="SENSOR HISTIDINE KINASE RCSC"/>
    <property type="match status" value="1"/>
</dbReference>
<dbReference type="EC" id="2.7.13.3" evidence="3"/>
<evidence type="ECO:0000259" key="8">
    <source>
        <dbReference type="PROSITE" id="PS50109"/>
    </source>
</evidence>
<dbReference type="InterPro" id="IPR003661">
    <property type="entry name" value="HisK_dim/P_dom"/>
</dbReference>
<keyword evidence="10" id="KW-1185">Reference proteome</keyword>
<dbReference type="Gene3D" id="1.10.287.130">
    <property type="match status" value="1"/>
</dbReference>
<evidence type="ECO:0000313" key="9">
    <source>
        <dbReference type="EMBL" id="GID58138.1"/>
    </source>
</evidence>
<dbReference type="SUPFAM" id="SSF55874">
    <property type="entry name" value="ATPase domain of HSP90 chaperone/DNA topoisomerase II/histidine kinase"/>
    <property type="match status" value="1"/>
</dbReference>
<dbReference type="RefSeq" id="WP_203801756.1">
    <property type="nucleotide sequence ID" value="NZ_BAAAQE010000006.1"/>
</dbReference>
<feature type="domain" description="Histidine kinase" evidence="8">
    <location>
        <begin position="138"/>
        <end position="351"/>
    </location>
</feature>
<protein>
    <recommendedName>
        <fullName evidence="3">histidine kinase</fullName>
        <ecNumber evidence="3">2.7.13.3</ecNumber>
    </recommendedName>
</protein>
<comment type="subcellular location">
    <subcellularLocation>
        <location evidence="2">Cell membrane</location>
    </subcellularLocation>
</comment>
<keyword evidence="6" id="KW-0418">Kinase</keyword>
<dbReference type="InterPro" id="IPR004358">
    <property type="entry name" value="Sig_transdc_His_kin-like_C"/>
</dbReference>
<dbReference type="Pfam" id="PF02518">
    <property type="entry name" value="HATPase_c"/>
    <property type="match status" value="1"/>
</dbReference>
<dbReference type="InterPro" id="IPR005467">
    <property type="entry name" value="His_kinase_dom"/>
</dbReference>
<evidence type="ECO:0000256" key="6">
    <source>
        <dbReference type="ARBA" id="ARBA00022777"/>
    </source>
</evidence>
<evidence type="ECO:0000256" key="3">
    <source>
        <dbReference type="ARBA" id="ARBA00012438"/>
    </source>
</evidence>
<evidence type="ECO:0000256" key="7">
    <source>
        <dbReference type="ARBA" id="ARBA00023012"/>
    </source>
</evidence>
<gene>
    <name evidence="9" type="ORF">Aco03nite_065420</name>
</gene>
<keyword evidence="7" id="KW-0902">Two-component regulatory system</keyword>
<dbReference type="Pfam" id="PF00512">
    <property type="entry name" value="HisKA"/>
    <property type="match status" value="1"/>
</dbReference>
<proteinExistence type="predicted"/>
<dbReference type="Proteomes" id="UP000612282">
    <property type="component" value="Unassembled WGS sequence"/>
</dbReference>
<comment type="catalytic activity">
    <reaction evidence="1">
        <text>ATP + protein L-histidine = ADP + protein N-phospho-L-histidine.</text>
        <dbReference type="EC" id="2.7.13.3"/>
    </reaction>
</comment>
<dbReference type="InterPro" id="IPR036890">
    <property type="entry name" value="HATPase_C_sf"/>
</dbReference>
<dbReference type="InterPro" id="IPR003594">
    <property type="entry name" value="HATPase_dom"/>
</dbReference>
<dbReference type="PRINTS" id="PR00344">
    <property type="entry name" value="BCTRLSENSOR"/>
</dbReference>
<dbReference type="EMBL" id="BOMG01000082">
    <property type="protein sequence ID" value="GID58138.1"/>
    <property type="molecule type" value="Genomic_DNA"/>
</dbReference>
<evidence type="ECO:0000256" key="5">
    <source>
        <dbReference type="ARBA" id="ARBA00022679"/>
    </source>
</evidence>
<evidence type="ECO:0000256" key="2">
    <source>
        <dbReference type="ARBA" id="ARBA00004236"/>
    </source>
</evidence>
<evidence type="ECO:0000256" key="4">
    <source>
        <dbReference type="ARBA" id="ARBA00022553"/>
    </source>
</evidence>
<dbReference type="InterPro" id="IPR050736">
    <property type="entry name" value="Sensor_HK_Regulatory"/>
</dbReference>
<evidence type="ECO:0000313" key="10">
    <source>
        <dbReference type="Proteomes" id="UP000612282"/>
    </source>
</evidence>
<keyword evidence="4" id="KW-0597">Phosphoprotein</keyword>
<dbReference type="CDD" id="cd00082">
    <property type="entry name" value="HisKA"/>
    <property type="match status" value="1"/>
</dbReference>
<dbReference type="InterPro" id="IPR036097">
    <property type="entry name" value="HisK_dim/P_sf"/>
</dbReference>
<accession>A0ABQ3XI02</accession>
<keyword evidence="5" id="KW-0808">Transferase</keyword>
<evidence type="ECO:0000256" key="1">
    <source>
        <dbReference type="ARBA" id="ARBA00000085"/>
    </source>
</evidence>
<dbReference type="SMART" id="SM00388">
    <property type="entry name" value="HisKA"/>
    <property type="match status" value="1"/>
</dbReference>
<reference evidence="9 10" key="1">
    <citation type="submission" date="2021-01" db="EMBL/GenBank/DDBJ databases">
        <title>Whole genome shotgun sequence of Actinoplanes couchii NBRC 106145.</title>
        <authorList>
            <person name="Komaki H."/>
            <person name="Tamura T."/>
        </authorList>
    </citation>
    <scope>NUCLEOTIDE SEQUENCE [LARGE SCALE GENOMIC DNA]</scope>
    <source>
        <strain evidence="9 10">NBRC 106145</strain>
    </source>
</reference>
<organism evidence="9 10">
    <name type="scientific">Actinoplanes couchii</name>
    <dbReference type="NCBI Taxonomy" id="403638"/>
    <lineage>
        <taxon>Bacteria</taxon>
        <taxon>Bacillati</taxon>
        <taxon>Actinomycetota</taxon>
        <taxon>Actinomycetes</taxon>
        <taxon>Micromonosporales</taxon>
        <taxon>Micromonosporaceae</taxon>
        <taxon>Actinoplanes</taxon>
    </lineage>
</organism>
<dbReference type="SUPFAM" id="SSF47384">
    <property type="entry name" value="Homodimeric domain of signal transducing histidine kinase"/>
    <property type="match status" value="1"/>
</dbReference>